<dbReference type="InterPro" id="IPR005225">
    <property type="entry name" value="Small_GTP-bd"/>
</dbReference>
<comment type="subunit">
    <text evidence="7">Monomer.</text>
</comment>
<evidence type="ECO:0000259" key="10">
    <source>
        <dbReference type="PROSITE" id="PS50823"/>
    </source>
</evidence>
<dbReference type="PRINTS" id="PR00326">
    <property type="entry name" value="GTP1OBG"/>
</dbReference>
<dbReference type="PROSITE" id="PS51713">
    <property type="entry name" value="G_ERA"/>
    <property type="match status" value="1"/>
</dbReference>
<keyword evidence="7" id="KW-0963">Cytoplasm</keyword>
<dbReference type="InterPro" id="IPR005662">
    <property type="entry name" value="GTPase_Era-like"/>
</dbReference>
<evidence type="ECO:0000256" key="8">
    <source>
        <dbReference type="PROSITE-ProRule" id="PRU01050"/>
    </source>
</evidence>
<dbReference type="SUPFAM" id="SSF54814">
    <property type="entry name" value="Prokaryotic type KH domain (KH-domain type II)"/>
    <property type="match status" value="1"/>
</dbReference>
<name>A0ABM9NPQ2_9GAMM</name>
<dbReference type="PANTHER" id="PTHR42698:SF1">
    <property type="entry name" value="GTPASE ERA, MITOCHONDRIAL"/>
    <property type="match status" value="1"/>
</dbReference>
<evidence type="ECO:0000256" key="7">
    <source>
        <dbReference type="HAMAP-Rule" id="MF_00367"/>
    </source>
</evidence>
<dbReference type="InterPro" id="IPR027417">
    <property type="entry name" value="P-loop_NTPase"/>
</dbReference>
<evidence type="ECO:0000256" key="4">
    <source>
        <dbReference type="ARBA" id="ARBA00022741"/>
    </source>
</evidence>
<comment type="subcellular location">
    <subcellularLocation>
        <location evidence="7">Cytoplasm</location>
    </subcellularLocation>
    <subcellularLocation>
        <location evidence="7">Cell membrane</location>
        <topology evidence="7">Peripheral membrane protein</topology>
    </subcellularLocation>
</comment>
<dbReference type="InterPro" id="IPR030388">
    <property type="entry name" value="G_ERA_dom"/>
</dbReference>
<proteinExistence type="inferred from homology"/>
<evidence type="ECO:0000256" key="2">
    <source>
        <dbReference type="ARBA" id="ARBA00020484"/>
    </source>
</evidence>
<feature type="binding site" evidence="7">
    <location>
        <begin position="119"/>
        <end position="122"/>
    </location>
    <ligand>
        <name>GTP</name>
        <dbReference type="ChEBI" id="CHEBI:37565"/>
    </ligand>
</feature>
<dbReference type="Gene3D" id="3.40.50.300">
    <property type="entry name" value="P-loop containing nucleotide triphosphate hydrolases"/>
    <property type="match status" value="1"/>
</dbReference>
<feature type="region of interest" description="G3" evidence="8">
    <location>
        <begin position="62"/>
        <end position="65"/>
    </location>
</feature>
<feature type="domain" description="KH type-2" evidence="10">
    <location>
        <begin position="193"/>
        <end position="277"/>
    </location>
</feature>
<dbReference type="PROSITE" id="PS50823">
    <property type="entry name" value="KH_TYPE_2"/>
    <property type="match status" value="1"/>
</dbReference>
<evidence type="ECO:0000256" key="3">
    <source>
        <dbReference type="ARBA" id="ARBA00022517"/>
    </source>
</evidence>
<dbReference type="InterPro" id="IPR006073">
    <property type="entry name" value="GTP-bd"/>
</dbReference>
<keyword evidence="13" id="KW-1185">Reference proteome</keyword>
<dbReference type="InterPro" id="IPR004044">
    <property type="entry name" value="KH_dom_type_2"/>
</dbReference>
<dbReference type="HAMAP" id="MF_00367">
    <property type="entry name" value="GTPase_Era"/>
    <property type="match status" value="1"/>
</dbReference>
<feature type="binding site" evidence="7">
    <location>
        <begin position="15"/>
        <end position="22"/>
    </location>
    <ligand>
        <name>GTP</name>
        <dbReference type="ChEBI" id="CHEBI:37565"/>
    </ligand>
</feature>
<dbReference type="CDD" id="cd04163">
    <property type="entry name" value="Era"/>
    <property type="match status" value="1"/>
</dbReference>
<sequence>MTKTKTYCGFIKIIGQPNVGKSTLLNKLLGKKISITSKKPQTTHQCIMGIKTINNYQIIYIDTPGISFKKNTTINTSLKSINNVELIIFIVDKIILTDNDLILLSKLKKLHNNIILVINKIDKIIDKKNILPYIKFISKKINFIHILPISAKKEININILSKIINKYIPESKHFFTKNNITDKSKEFIASEIIREKLIRFLGDELPYSTNVKIENFHIKKNNLFIIKGLILIKRPNQKKIIIGKNGNKIKKIGTEARISMEKFFEYKVHLKIWIKII</sequence>
<accession>A0ABM9NPQ2</accession>
<keyword evidence="5 7" id="KW-0694">RNA-binding</keyword>
<dbReference type="SUPFAM" id="SSF52540">
    <property type="entry name" value="P-loop containing nucleoside triphosphate hydrolases"/>
    <property type="match status" value="1"/>
</dbReference>
<organism evidence="12 13">
    <name type="scientific">Candidatus Providencia siddallii</name>
    <dbReference type="NCBI Taxonomy" id="1715285"/>
    <lineage>
        <taxon>Bacteria</taxon>
        <taxon>Pseudomonadati</taxon>
        <taxon>Pseudomonadota</taxon>
        <taxon>Gammaproteobacteria</taxon>
        <taxon>Enterobacterales</taxon>
        <taxon>Morganellaceae</taxon>
        <taxon>Providencia</taxon>
    </lineage>
</organism>
<gene>
    <name evidence="7 12" type="primary">era</name>
    <name evidence="12" type="ORF">PRHACTZTBTEA_544</name>
</gene>
<keyword evidence="7" id="KW-1003">Cell membrane</keyword>
<keyword evidence="7" id="KW-0699">rRNA-binding</keyword>
<comment type="function">
    <text evidence="7">An essential GTPase that binds both GDP and GTP, with rapid nucleotide exchange. Plays a role in 16S rRNA processing and 30S ribosomal subunit biogenesis and possibly also in cell cycle regulation and energy metabolism.</text>
</comment>
<dbReference type="Pfam" id="PF01926">
    <property type="entry name" value="MMR_HSR1"/>
    <property type="match status" value="1"/>
</dbReference>
<protein>
    <recommendedName>
        <fullName evidence="2 7">GTPase Era</fullName>
    </recommendedName>
</protein>
<evidence type="ECO:0000313" key="12">
    <source>
        <dbReference type="EMBL" id="CAL1329454.1"/>
    </source>
</evidence>
<evidence type="ECO:0000256" key="9">
    <source>
        <dbReference type="RuleBase" id="RU003761"/>
    </source>
</evidence>
<feature type="domain" description="Era-type G" evidence="11">
    <location>
        <begin position="7"/>
        <end position="170"/>
    </location>
</feature>
<dbReference type="Pfam" id="PF07650">
    <property type="entry name" value="KH_2"/>
    <property type="match status" value="1"/>
</dbReference>
<feature type="region of interest" description="G1" evidence="8">
    <location>
        <begin position="15"/>
        <end position="22"/>
    </location>
</feature>
<dbReference type="NCBIfam" id="TIGR00436">
    <property type="entry name" value="era"/>
    <property type="match status" value="1"/>
</dbReference>
<dbReference type="EMBL" id="OZ034688">
    <property type="protein sequence ID" value="CAL1329454.1"/>
    <property type="molecule type" value="Genomic_DNA"/>
</dbReference>
<keyword evidence="7" id="KW-0472">Membrane</keyword>
<keyword evidence="4 7" id="KW-0547">Nucleotide-binding</keyword>
<evidence type="ECO:0000256" key="6">
    <source>
        <dbReference type="ARBA" id="ARBA00023134"/>
    </source>
</evidence>
<evidence type="ECO:0000256" key="1">
    <source>
        <dbReference type="ARBA" id="ARBA00007921"/>
    </source>
</evidence>
<keyword evidence="3 7" id="KW-0690">Ribosome biogenesis</keyword>
<evidence type="ECO:0000313" key="13">
    <source>
        <dbReference type="Proteomes" id="UP001497533"/>
    </source>
</evidence>
<dbReference type="InterPro" id="IPR015946">
    <property type="entry name" value="KH_dom-like_a/b"/>
</dbReference>
<reference evidence="12" key="1">
    <citation type="submission" date="2024-04" db="EMBL/GenBank/DDBJ databases">
        <authorList>
            <person name="Manzano-Marin A."/>
            <person name="Manzano-Marin A."/>
            <person name="Alejandro Manzano Marin A."/>
        </authorList>
    </citation>
    <scope>NUCLEOTIDE SEQUENCE [LARGE SCALE GENOMIC DNA]</scope>
    <source>
        <strain evidence="12">TABTEA</strain>
    </source>
</reference>
<dbReference type="RefSeq" id="WP_341764914.1">
    <property type="nucleotide sequence ID" value="NZ_OZ034688.1"/>
</dbReference>
<dbReference type="NCBIfam" id="TIGR00231">
    <property type="entry name" value="small_GTP"/>
    <property type="match status" value="1"/>
</dbReference>
<dbReference type="InterPro" id="IPR009019">
    <property type="entry name" value="KH_sf_prok-type"/>
</dbReference>
<comment type="similarity">
    <text evidence="1 7 8 9">Belongs to the TRAFAC class TrmE-Era-EngA-EngB-Septin-like GTPase superfamily. Era GTPase family.</text>
</comment>
<feature type="binding site" evidence="7">
    <location>
        <begin position="62"/>
        <end position="66"/>
    </location>
    <ligand>
        <name>GTP</name>
        <dbReference type="ChEBI" id="CHEBI:37565"/>
    </ligand>
</feature>
<evidence type="ECO:0000256" key="5">
    <source>
        <dbReference type="ARBA" id="ARBA00022884"/>
    </source>
</evidence>
<feature type="region of interest" description="G2" evidence="8">
    <location>
        <begin position="41"/>
        <end position="45"/>
    </location>
</feature>
<dbReference type="CDD" id="cd22534">
    <property type="entry name" value="KH-II_Era"/>
    <property type="match status" value="1"/>
</dbReference>
<dbReference type="Gene3D" id="3.30.300.20">
    <property type="match status" value="1"/>
</dbReference>
<dbReference type="PANTHER" id="PTHR42698">
    <property type="entry name" value="GTPASE ERA"/>
    <property type="match status" value="1"/>
</dbReference>
<keyword evidence="6 7" id="KW-0342">GTP-binding</keyword>
<feature type="region of interest" description="G4" evidence="8">
    <location>
        <begin position="119"/>
        <end position="122"/>
    </location>
</feature>
<dbReference type="NCBIfam" id="NF000908">
    <property type="entry name" value="PRK00089.1"/>
    <property type="match status" value="1"/>
</dbReference>
<evidence type="ECO:0000259" key="11">
    <source>
        <dbReference type="PROSITE" id="PS51713"/>
    </source>
</evidence>
<feature type="region of interest" description="G5" evidence="8">
    <location>
        <begin position="149"/>
        <end position="151"/>
    </location>
</feature>
<dbReference type="Proteomes" id="UP001497533">
    <property type="component" value="Chromosome"/>
</dbReference>